<keyword evidence="4 6" id="KW-1133">Transmembrane helix</keyword>
<dbReference type="GO" id="GO:0016192">
    <property type="term" value="P:vesicle-mediated transport"/>
    <property type="evidence" value="ECO:0007669"/>
    <property type="project" value="InterPro"/>
</dbReference>
<dbReference type="InterPro" id="IPR003377">
    <property type="entry name" value="Cornichon"/>
</dbReference>
<organism evidence="7 8">
    <name type="scientific">Orchesella cincta</name>
    <name type="common">Springtail</name>
    <name type="synonym">Podura cincta</name>
    <dbReference type="NCBI Taxonomy" id="48709"/>
    <lineage>
        <taxon>Eukaryota</taxon>
        <taxon>Metazoa</taxon>
        <taxon>Ecdysozoa</taxon>
        <taxon>Arthropoda</taxon>
        <taxon>Hexapoda</taxon>
        <taxon>Collembola</taxon>
        <taxon>Entomobryomorpha</taxon>
        <taxon>Entomobryoidea</taxon>
        <taxon>Orchesellidae</taxon>
        <taxon>Orchesellinae</taxon>
        <taxon>Orchesella</taxon>
    </lineage>
</organism>
<evidence type="ECO:0000256" key="2">
    <source>
        <dbReference type="ARBA" id="ARBA00010095"/>
    </source>
</evidence>
<dbReference type="Proteomes" id="UP000094527">
    <property type="component" value="Unassembled WGS sequence"/>
</dbReference>
<dbReference type="PANTHER" id="PTHR12290">
    <property type="entry name" value="CORNICHON-RELATED"/>
    <property type="match status" value="1"/>
</dbReference>
<name>A0A1D2NJP9_ORCCI</name>
<feature type="transmembrane region" description="Helical" evidence="6">
    <location>
        <begin position="117"/>
        <end position="136"/>
    </location>
</feature>
<evidence type="ECO:0000256" key="3">
    <source>
        <dbReference type="ARBA" id="ARBA00022692"/>
    </source>
</evidence>
<dbReference type="GO" id="GO:0016020">
    <property type="term" value="C:membrane"/>
    <property type="evidence" value="ECO:0007669"/>
    <property type="project" value="UniProtKB-SubCell"/>
</dbReference>
<dbReference type="STRING" id="48709.A0A1D2NJP9"/>
<protein>
    <submittedName>
        <fullName evidence="7">Protein cornichon 4</fullName>
    </submittedName>
</protein>
<dbReference type="OrthoDB" id="8775810at2759"/>
<keyword evidence="8" id="KW-1185">Reference proteome</keyword>
<keyword evidence="5 6" id="KW-0472">Membrane</keyword>
<evidence type="ECO:0000256" key="6">
    <source>
        <dbReference type="SAM" id="Phobius"/>
    </source>
</evidence>
<evidence type="ECO:0000313" key="7">
    <source>
        <dbReference type="EMBL" id="ODN05196.1"/>
    </source>
</evidence>
<reference evidence="7 8" key="1">
    <citation type="journal article" date="2016" name="Genome Biol. Evol.">
        <title>Gene Family Evolution Reflects Adaptation to Soil Environmental Stressors in the Genome of the Collembolan Orchesella cincta.</title>
        <authorList>
            <person name="Faddeeva-Vakhrusheva A."/>
            <person name="Derks M.F."/>
            <person name="Anvar S.Y."/>
            <person name="Agamennone V."/>
            <person name="Suring W."/>
            <person name="Smit S."/>
            <person name="van Straalen N.M."/>
            <person name="Roelofs D."/>
        </authorList>
    </citation>
    <scope>NUCLEOTIDE SEQUENCE [LARGE SCALE GENOMIC DNA]</scope>
    <source>
        <tissue evidence="7">Mixed pool</tissue>
    </source>
</reference>
<accession>A0A1D2NJP9</accession>
<feature type="transmembrane region" description="Helical" evidence="6">
    <location>
        <begin position="59"/>
        <end position="80"/>
    </location>
</feature>
<comment type="subcellular location">
    <subcellularLocation>
        <location evidence="1">Membrane</location>
        <topology evidence="1">Multi-pass membrane protein</topology>
    </subcellularLocation>
</comment>
<dbReference type="Pfam" id="PF03311">
    <property type="entry name" value="Cornichon"/>
    <property type="match status" value="1"/>
</dbReference>
<evidence type="ECO:0000256" key="5">
    <source>
        <dbReference type="ARBA" id="ARBA00023136"/>
    </source>
</evidence>
<dbReference type="EMBL" id="LJIJ01000028">
    <property type="protein sequence ID" value="ODN05196.1"/>
    <property type="molecule type" value="Genomic_DNA"/>
</dbReference>
<sequence>MILSETFLFIFSMIITGLLAFIYVYFIITLSDLECDYINAQQCCDRLNMWMMPLLSGQGFVNVFFLLHGHFWLFFFNLPITAWSGYELIKVPSGNLGVFDPTEIYNRGQLKTHMRDVLIKIAFFLVAFFVYLYSMIVSMLTAGQPAPAAGPAPGEFDEF</sequence>
<proteinExistence type="inferred from homology"/>
<evidence type="ECO:0000256" key="1">
    <source>
        <dbReference type="ARBA" id="ARBA00004141"/>
    </source>
</evidence>
<keyword evidence="3 6" id="KW-0812">Transmembrane</keyword>
<feature type="transmembrane region" description="Helical" evidence="6">
    <location>
        <begin position="7"/>
        <end position="28"/>
    </location>
</feature>
<dbReference type="SMART" id="SM01398">
    <property type="entry name" value="Cornichon"/>
    <property type="match status" value="1"/>
</dbReference>
<evidence type="ECO:0000256" key="4">
    <source>
        <dbReference type="ARBA" id="ARBA00022989"/>
    </source>
</evidence>
<comment type="caution">
    <text evidence="7">The sequence shown here is derived from an EMBL/GenBank/DDBJ whole genome shotgun (WGS) entry which is preliminary data.</text>
</comment>
<evidence type="ECO:0000313" key="8">
    <source>
        <dbReference type="Proteomes" id="UP000094527"/>
    </source>
</evidence>
<dbReference type="AlphaFoldDB" id="A0A1D2NJP9"/>
<gene>
    <name evidence="7" type="ORF">Ocin01_01471</name>
</gene>
<comment type="similarity">
    <text evidence="2">Belongs to the cornichon family.</text>
</comment>
<dbReference type="OMA" id="HKKECFI"/>